<evidence type="ECO:0000256" key="7">
    <source>
        <dbReference type="SAM" id="Phobius"/>
    </source>
</evidence>
<feature type="transmembrane region" description="Helical" evidence="7">
    <location>
        <begin position="67"/>
        <end position="88"/>
    </location>
</feature>
<dbReference type="PANTHER" id="PTHR30086:SF14">
    <property type="entry name" value="HOMOSERINE_HOMOSERINE LACTONE EFFLUX PROTEIN"/>
    <property type="match status" value="1"/>
</dbReference>
<dbReference type="Proteomes" id="UP000609531">
    <property type="component" value="Unassembled WGS sequence"/>
</dbReference>
<dbReference type="InterPro" id="IPR001123">
    <property type="entry name" value="LeuE-type"/>
</dbReference>
<name>A0A934MCS6_9HYPH</name>
<evidence type="ECO:0000256" key="4">
    <source>
        <dbReference type="ARBA" id="ARBA00022692"/>
    </source>
</evidence>
<accession>A0A934MCS6</accession>
<comment type="subcellular location">
    <subcellularLocation>
        <location evidence="1">Cell membrane</location>
        <topology evidence="1">Multi-pass membrane protein</topology>
    </subcellularLocation>
</comment>
<evidence type="ECO:0000313" key="9">
    <source>
        <dbReference type="Proteomes" id="UP000609531"/>
    </source>
</evidence>
<evidence type="ECO:0000313" key="8">
    <source>
        <dbReference type="EMBL" id="MBJ3775587.1"/>
    </source>
</evidence>
<evidence type="ECO:0000256" key="3">
    <source>
        <dbReference type="ARBA" id="ARBA00022475"/>
    </source>
</evidence>
<feature type="transmembrane region" description="Helical" evidence="7">
    <location>
        <begin position="183"/>
        <end position="202"/>
    </location>
</feature>
<gene>
    <name evidence="8" type="ORF">JCR33_07825</name>
</gene>
<dbReference type="EMBL" id="JAEKJA010000005">
    <property type="protein sequence ID" value="MBJ3775587.1"/>
    <property type="molecule type" value="Genomic_DNA"/>
</dbReference>
<feature type="transmembrane region" description="Helical" evidence="7">
    <location>
        <begin position="36"/>
        <end position="61"/>
    </location>
</feature>
<keyword evidence="6 7" id="KW-0472">Membrane</keyword>
<dbReference type="PANTHER" id="PTHR30086">
    <property type="entry name" value="ARGININE EXPORTER PROTEIN ARGO"/>
    <property type="match status" value="1"/>
</dbReference>
<comment type="caution">
    <text evidence="8">The sequence shown here is derived from an EMBL/GenBank/DDBJ whole genome shotgun (WGS) entry which is preliminary data.</text>
</comment>
<feature type="transmembrane region" description="Helical" evidence="7">
    <location>
        <begin position="109"/>
        <end position="131"/>
    </location>
</feature>
<sequence>MSVAYILTSLVVVLMPGTGVIYTLAVGIAGGLRAGVIAAFGCTLGIVPHILASIVGLAAVLHASATAFQIIKILGVIYLFYMAVRMLGERGGLAVPDGREAQPASARAIVANGVLLNILNPKLSLFFLAFLPQFVPADSVTPTVSMLVHSAVFMGLTFLVFAVYGAMAAAARDLVVSRPSIMAWLKRSFAAAFTLLGLRLAFAER</sequence>
<organism evidence="8 9">
    <name type="scientific">Acuticoccus mangrovi</name>
    <dbReference type="NCBI Taxonomy" id="2796142"/>
    <lineage>
        <taxon>Bacteria</taxon>
        <taxon>Pseudomonadati</taxon>
        <taxon>Pseudomonadota</taxon>
        <taxon>Alphaproteobacteria</taxon>
        <taxon>Hyphomicrobiales</taxon>
        <taxon>Amorphaceae</taxon>
        <taxon>Acuticoccus</taxon>
    </lineage>
</organism>
<reference evidence="8" key="1">
    <citation type="submission" date="2020-12" db="EMBL/GenBank/DDBJ databases">
        <title>Bacterial taxonomy.</title>
        <authorList>
            <person name="Pan X."/>
        </authorList>
    </citation>
    <scope>NUCLEOTIDE SEQUENCE</scope>
    <source>
        <strain evidence="8">B2012</strain>
    </source>
</reference>
<evidence type="ECO:0000256" key="5">
    <source>
        <dbReference type="ARBA" id="ARBA00022989"/>
    </source>
</evidence>
<proteinExistence type="inferred from homology"/>
<evidence type="ECO:0000256" key="6">
    <source>
        <dbReference type="ARBA" id="ARBA00023136"/>
    </source>
</evidence>
<dbReference type="Pfam" id="PF01810">
    <property type="entry name" value="LysE"/>
    <property type="match status" value="1"/>
</dbReference>
<keyword evidence="9" id="KW-1185">Reference proteome</keyword>
<feature type="transmembrane region" description="Helical" evidence="7">
    <location>
        <begin position="151"/>
        <end position="171"/>
    </location>
</feature>
<feature type="transmembrane region" description="Helical" evidence="7">
    <location>
        <begin position="6"/>
        <end position="29"/>
    </location>
</feature>
<dbReference type="AlphaFoldDB" id="A0A934MCS6"/>
<keyword evidence="3" id="KW-1003">Cell membrane</keyword>
<protein>
    <submittedName>
        <fullName evidence="8">LysE family translocator</fullName>
    </submittedName>
</protein>
<evidence type="ECO:0000256" key="1">
    <source>
        <dbReference type="ARBA" id="ARBA00004651"/>
    </source>
</evidence>
<dbReference type="GO" id="GO:0042970">
    <property type="term" value="F:homoserine transmembrane transporter activity"/>
    <property type="evidence" value="ECO:0007669"/>
    <property type="project" value="TreeGrafter"/>
</dbReference>
<dbReference type="PIRSF" id="PIRSF006324">
    <property type="entry name" value="LeuE"/>
    <property type="match status" value="1"/>
</dbReference>
<comment type="similarity">
    <text evidence="2">Belongs to the Rht family.</text>
</comment>
<dbReference type="RefSeq" id="WP_198881469.1">
    <property type="nucleotide sequence ID" value="NZ_JAEKJA010000005.1"/>
</dbReference>
<evidence type="ECO:0000256" key="2">
    <source>
        <dbReference type="ARBA" id="ARBA00007928"/>
    </source>
</evidence>
<dbReference type="GO" id="GO:0005886">
    <property type="term" value="C:plasma membrane"/>
    <property type="evidence" value="ECO:0007669"/>
    <property type="project" value="UniProtKB-SubCell"/>
</dbReference>
<keyword evidence="5 7" id="KW-1133">Transmembrane helix</keyword>
<keyword evidence="4 7" id="KW-0812">Transmembrane</keyword>